<dbReference type="EMBL" id="JABBWK010000021">
    <property type="protein sequence ID" value="KAG1901581.1"/>
    <property type="molecule type" value="Genomic_DNA"/>
</dbReference>
<dbReference type="RefSeq" id="XP_041227156.1">
    <property type="nucleotide sequence ID" value="XM_041366841.1"/>
</dbReference>
<dbReference type="Proteomes" id="UP001195769">
    <property type="component" value="Unassembled WGS sequence"/>
</dbReference>
<protein>
    <submittedName>
        <fullName evidence="2">Uncharacterized protein</fullName>
    </submittedName>
</protein>
<feature type="region of interest" description="Disordered" evidence="1">
    <location>
        <begin position="63"/>
        <end position="95"/>
    </location>
</feature>
<feature type="region of interest" description="Disordered" evidence="1">
    <location>
        <begin position="131"/>
        <end position="161"/>
    </location>
</feature>
<reference evidence="2" key="1">
    <citation type="journal article" date="2020" name="New Phytol.">
        <title>Comparative genomics reveals dynamic genome evolution in host specialist ectomycorrhizal fungi.</title>
        <authorList>
            <person name="Lofgren L.A."/>
            <person name="Nguyen N.H."/>
            <person name="Vilgalys R."/>
            <person name="Ruytinx J."/>
            <person name="Liao H.L."/>
            <person name="Branco S."/>
            <person name="Kuo A."/>
            <person name="LaButti K."/>
            <person name="Lipzen A."/>
            <person name="Andreopoulos W."/>
            <person name="Pangilinan J."/>
            <person name="Riley R."/>
            <person name="Hundley H."/>
            <person name="Na H."/>
            <person name="Barry K."/>
            <person name="Grigoriev I.V."/>
            <person name="Stajich J.E."/>
            <person name="Kennedy P.G."/>
        </authorList>
    </citation>
    <scope>NUCLEOTIDE SEQUENCE</scope>
    <source>
        <strain evidence="2">FC203</strain>
    </source>
</reference>
<comment type="caution">
    <text evidence="2">The sequence shown here is derived from an EMBL/GenBank/DDBJ whole genome shotgun (WGS) entry which is preliminary data.</text>
</comment>
<evidence type="ECO:0000256" key="1">
    <source>
        <dbReference type="SAM" id="MobiDB-lite"/>
    </source>
</evidence>
<feature type="compositionally biased region" description="Basic residues" evidence="1">
    <location>
        <begin position="132"/>
        <end position="149"/>
    </location>
</feature>
<keyword evidence="3" id="KW-1185">Reference proteome</keyword>
<name>A0AAD4E8I0_9AGAM</name>
<dbReference type="GeneID" id="64661139"/>
<accession>A0AAD4E8I0</accession>
<dbReference type="AlphaFoldDB" id="A0AAD4E8I0"/>
<organism evidence="2 3">
    <name type="scientific">Suillus fuscotomentosus</name>
    <dbReference type="NCBI Taxonomy" id="1912939"/>
    <lineage>
        <taxon>Eukaryota</taxon>
        <taxon>Fungi</taxon>
        <taxon>Dikarya</taxon>
        <taxon>Basidiomycota</taxon>
        <taxon>Agaricomycotina</taxon>
        <taxon>Agaricomycetes</taxon>
        <taxon>Agaricomycetidae</taxon>
        <taxon>Boletales</taxon>
        <taxon>Suillineae</taxon>
        <taxon>Suillaceae</taxon>
        <taxon>Suillus</taxon>
    </lineage>
</organism>
<sequence>MAKYGVVCEGWPLQKFCSPGDIGSHTEVKVLNSAWKLRTVKFQKMSKAEFEQWEKDRFQQKLNVHSPPKHCTNSTALHSPLEGSSSANPTSSPPAMMEVPASALLTIEIISLPLGTLVNIISGIGGKEVVGKKKARKTCSDKGKKRGPKHSQATNANAPAA</sequence>
<evidence type="ECO:0000313" key="3">
    <source>
        <dbReference type="Proteomes" id="UP001195769"/>
    </source>
</evidence>
<feature type="compositionally biased region" description="Low complexity" evidence="1">
    <location>
        <begin position="84"/>
        <end position="95"/>
    </location>
</feature>
<evidence type="ECO:0000313" key="2">
    <source>
        <dbReference type="EMBL" id="KAG1901581.1"/>
    </source>
</evidence>
<gene>
    <name evidence="2" type="ORF">F5891DRAFT_1187438</name>
</gene>
<proteinExistence type="predicted"/>
<feature type="compositionally biased region" description="Polar residues" evidence="1">
    <location>
        <begin position="151"/>
        <end position="161"/>
    </location>
</feature>